<proteinExistence type="predicted"/>
<gene>
    <name evidence="1" type="ORF">PSYJA_23498</name>
</gene>
<dbReference type="HOGENOM" id="CLU_1849382_0_0_6"/>
<reference evidence="1 2" key="1">
    <citation type="journal article" date="2011" name="PLoS Pathog.">
        <title>Dynamic evolution of pathogenicity revealed by sequencing and comparative genomics of 19 Pseudomonas syringae isolates.</title>
        <authorList>
            <person name="Baltrus D.A."/>
            <person name="Nishimura M.T."/>
            <person name="Romanchuk A."/>
            <person name="Chang J.H."/>
            <person name="Mukhtar M.S."/>
            <person name="Cherkis K."/>
            <person name="Roach J."/>
            <person name="Grant S.R."/>
            <person name="Jones C.D."/>
            <person name="Dangl J.L."/>
        </authorList>
    </citation>
    <scope>NUCLEOTIDE SEQUENCE [LARGE SCALE GENOMIC DNA]</scope>
    <source>
        <strain evidence="2">M301072PT</strain>
    </source>
</reference>
<protein>
    <submittedName>
        <fullName evidence="1">Uncharacterized protein</fullName>
    </submittedName>
</protein>
<organism evidence="1 2">
    <name type="scientific">Pseudomonas syringae pv. japonica str. M301072</name>
    <dbReference type="NCBI Taxonomy" id="629262"/>
    <lineage>
        <taxon>Bacteria</taxon>
        <taxon>Pseudomonadati</taxon>
        <taxon>Pseudomonadota</taxon>
        <taxon>Gammaproteobacteria</taxon>
        <taxon>Pseudomonadales</taxon>
        <taxon>Pseudomonadaceae</taxon>
        <taxon>Pseudomonas</taxon>
        <taxon>Pseudomonas syringae</taxon>
    </lineage>
</organism>
<dbReference type="AlphaFoldDB" id="F3FNI6"/>
<sequence>CVAPWDAEKIKRIVVEQMPLTQQLLRLGYNALAPLAGRPGIAAPGQALRDIYLTHLQVRHRDPEVFCALLDVAWKQVRKDYSLMQLCLYDQDPLWKAMHRYHAFSLPMDLYTAPCGSHAAEFTESCAASIPGFEIYLV</sequence>
<dbReference type="Proteomes" id="UP000004471">
    <property type="component" value="Unassembled WGS sequence"/>
</dbReference>
<name>F3FNI6_PSESX</name>
<feature type="non-terminal residue" evidence="1">
    <location>
        <position position="1"/>
    </location>
</feature>
<accession>F3FNI6</accession>
<evidence type="ECO:0000313" key="2">
    <source>
        <dbReference type="Proteomes" id="UP000004471"/>
    </source>
</evidence>
<dbReference type="EMBL" id="AEAH01001054">
    <property type="protein sequence ID" value="EGH31772.1"/>
    <property type="molecule type" value="Genomic_DNA"/>
</dbReference>
<evidence type="ECO:0000313" key="1">
    <source>
        <dbReference type="EMBL" id="EGH31772.1"/>
    </source>
</evidence>
<comment type="caution">
    <text evidence="1">The sequence shown here is derived from an EMBL/GenBank/DDBJ whole genome shotgun (WGS) entry which is preliminary data.</text>
</comment>